<comment type="caution">
    <text evidence="2">The sequence shown here is derived from an EMBL/GenBank/DDBJ whole genome shotgun (WGS) entry which is preliminary data.</text>
</comment>
<proteinExistence type="predicted"/>
<evidence type="ECO:0000313" key="3">
    <source>
        <dbReference type="Proteomes" id="UP001177670"/>
    </source>
</evidence>
<feature type="compositionally biased region" description="Polar residues" evidence="1">
    <location>
        <begin position="1"/>
        <end position="12"/>
    </location>
</feature>
<feature type="region of interest" description="Disordered" evidence="1">
    <location>
        <begin position="1"/>
        <end position="64"/>
    </location>
</feature>
<feature type="compositionally biased region" description="Basic and acidic residues" evidence="1">
    <location>
        <begin position="44"/>
        <end position="64"/>
    </location>
</feature>
<name>A0AA40G4H9_9HYME</name>
<gene>
    <name evidence="2" type="ORF">K0M31_017277</name>
</gene>
<evidence type="ECO:0000256" key="1">
    <source>
        <dbReference type="SAM" id="MobiDB-lite"/>
    </source>
</evidence>
<organism evidence="2 3">
    <name type="scientific">Melipona bicolor</name>
    <dbReference type="NCBI Taxonomy" id="60889"/>
    <lineage>
        <taxon>Eukaryota</taxon>
        <taxon>Metazoa</taxon>
        <taxon>Ecdysozoa</taxon>
        <taxon>Arthropoda</taxon>
        <taxon>Hexapoda</taxon>
        <taxon>Insecta</taxon>
        <taxon>Pterygota</taxon>
        <taxon>Neoptera</taxon>
        <taxon>Endopterygota</taxon>
        <taxon>Hymenoptera</taxon>
        <taxon>Apocrita</taxon>
        <taxon>Aculeata</taxon>
        <taxon>Apoidea</taxon>
        <taxon>Anthophila</taxon>
        <taxon>Apidae</taxon>
        <taxon>Melipona</taxon>
    </lineage>
</organism>
<reference evidence="2" key="1">
    <citation type="submission" date="2021-10" db="EMBL/GenBank/DDBJ databases">
        <title>Melipona bicolor Genome sequencing and assembly.</title>
        <authorList>
            <person name="Araujo N.S."/>
            <person name="Arias M.C."/>
        </authorList>
    </citation>
    <scope>NUCLEOTIDE SEQUENCE</scope>
    <source>
        <strain evidence="2">USP_2M_L1-L4_2017</strain>
        <tissue evidence="2">Whole body</tissue>
    </source>
</reference>
<dbReference type="AlphaFoldDB" id="A0AA40G4H9"/>
<dbReference type="Proteomes" id="UP001177670">
    <property type="component" value="Unassembled WGS sequence"/>
</dbReference>
<dbReference type="EMBL" id="JAHYIQ010000006">
    <property type="protein sequence ID" value="KAK1130972.1"/>
    <property type="molecule type" value="Genomic_DNA"/>
</dbReference>
<sequence>MLIGNPNWSSPWAFQRGPDGSAGKSRKLRERESRSWAPTPTTEGEARVEDLCRETEGEPPRAGI</sequence>
<evidence type="ECO:0000313" key="2">
    <source>
        <dbReference type="EMBL" id="KAK1130972.1"/>
    </source>
</evidence>
<keyword evidence="3" id="KW-1185">Reference proteome</keyword>
<protein>
    <submittedName>
        <fullName evidence="2">Uncharacterized protein</fullName>
    </submittedName>
</protein>
<accession>A0AA40G4H9</accession>